<accession>I3T4D4</accession>
<name>I3T4D4_LOTJA</name>
<evidence type="ECO:0000313" key="2">
    <source>
        <dbReference type="EMBL" id="AFK47376.1"/>
    </source>
</evidence>
<protein>
    <submittedName>
        <fullName evidence="2">Uncharacterized protein</fullName>
    </submittedName>
</protein>
<evidence type="ECO:0000256" key="1">
    <source>
        <dbReference type="SAM" id="SignalP"/>
    </source>
</evidence>
<keyword evidence="1" id="KW-0732">Signal</keyword>
<sequence>MIVLLTLVLGRFRCITLLRISSEGLVGSILDLGYYRILNFVVG</sequence>
<feature type="signal peptide" evidence="1">
    <location>
        <begin position="1"/>
        <end position="17"/>
    </location>
</feature>
<organism evidence="2">
    <name type="scientific">Lotus japonicus</name>
    <name type="common">Lotus corniculatus var. japonicus</name>
    <dbReference type="NCBI Taxonomy" id="34305"/>
    <lineage>
        <taxon>Eukaryota</taxon>
        <taxon>Viridiplantae</taxon>
        <taxon>Streptophyta</taxon>
        <taxon>Embryophyta</taxon>
        <taxon>Tracheophyta</taxon>
        <taxon>Spermatophyta</taxon>
        <taxon>Magnoliopsida</taxon>
        <taxon>eudicotyledons</taxon>
        <taxon>Gunneridae</taxon>
        <taxon>Pentapetalae</taxon>
        <taxon>rosids</taxon>
        <taxon>fabids</taxon>
        <taxon>Fabales</taxon>
        <taxon>Fabaceae</taxon>
        <taxon>Papilionoideae</taxon>
        <taxon>50 kb inversion clade</taxon>
        <taxon>NPAAA clade</taxon>
        <taxon>Hologalegina</taxon>
        <taxon>robinioid clade</taxon>
        <taxon>Loteae</taxon>
        <taxon>Lotus</taxon>
    </lineage>
</organism>
<dbReference type="EMBL" id="BT147582">
    <property type="protein sequence ID" value="AFK47376.1"/>
    <property type="molecule type" value="mRNA"/>
</dbReference>
<reference evidence="2" key="1">
    <citation type="submission" date="2012-05" db="EMBL/GenBank/DDBJ databases">
        <authorList>
            <person name="Krishnakumar V."/>
            <person name="Cheung F."/>
            <person name="Xiao Y."/>
            <person name="Chan A."/>
            <person name="Moskal W.A."/>
            <person name="Town C.D."/>
        </authorList>
    </citation>
    <scope>NUCLEOTIDE SEQUENCE</scope>
</reference>
<feature type="chain" id="PRO_5003679885" evidence="1">
    <location>
        <begin position="18"/>
        <end position="43"/>
    </location>
</feature>
<proteinExistence type="evidence at transcript level"/>
<dbReference type="AlphaFoldDB" id="I3T4D4"/>